<dbReference type="FunCoup" id="A0A146G6S9">
    <property type="interactions" value="192"/>
</dbReference>
<protein>
    <recommendedName>
        <fullName evidence="6">Enoyl reductase (ER) domain-containing protein</fullName>
    </recommendedName>
</protein>
<dbReference type="InterPro" id="IPR002328">
    <property type="entry name" value="ADH_Zn_CS"/>
</dbReference>
<evidence type="ECO:0000313" key="7">
    <source>
        <dbReference type="EMBL" id="GAT33439.1"/>
    </source>
</evidence>
<dbReference type="Proteomes" id="UP000076023">
    <property type="component" value="Unassembled WGS sequence"/>
</dbReference>
<comment type="similarity">
    <text evidence="5">Belongs to the zinc-containing alcohol dehydrogenase family.</text>
</comment>
<dbReference type="InterPro" id="IPR011032">
    <property type="entry name" value="GroES-like_sf"/>
</dbReference>
<organism evidence="7 8">
    <name type="scientific">Terrimicrobium sacchariphilum</name>
    <dbReference type="NCBI Taxonomy" id="690879"/>
    <lineage>
        <taxon>Bacteria</taxon>
        <taxon>Pseudomonadati</taxon>
        <taxon>Verrucomicrobiota</taxon>
        <taxon>Terrimicrobiia</taxon>
        <taxon>Terrimicrobiales</taxon>
        <taxon>Terrimicrobiaceae</taxon>
        <taxon>Terrimicrobium</taxon>
    </lineage>
</organism>
<dbReference type="EMBL" id="BDCO01000002">
    <property type="protein sequence ID" value="GAT33439.1"/>
    <property type="molecule type" value="Genomic_DNA"/>
</dbReference>
<dbReference type="InParanoid" id="A0A146G6S9"/>
<dbReference type="Pfam" id="PF00107">
    <property type="entry name" value="ADH_zinc_N"/>
    <property type="match status" value="1"/>
</dbReference>
<dbReference type="Pfam" id="PF08240">
    <property type="entry name" value="ADH_N"/>
    <property type="match status" value="1"/>
</dbReference>
<keyword evidence="4" id="KW-0560">Oxidoreductase</keyword>
<evidence type="ECO:0000256" key="3">
    <source>
        <dbReference type="ARBA" id="ARBA00022833"/>
    </source>
</evidence>
<dbReference type="PANTHER" id="PTHR42683">
    <property type="entry name" value="ALDEHYDE REDUCTASE"/>
    <property type="match status" value="1"/>
</dbReference>
<evidence type="ECO:0000313" key="8">
    <source>
        <dbReference type="Proteomes" id="UP000076023"/>
    </source>
</evidence>
<evidence type="ECO:0000256" key="5">
    <source>
        <dbReference type="RuleBase" id="RU361277"/>
    </source>
</evidence>
<dbReference type="InterPro" id="IPR029752">
    <property type="entry name" value="D-isomer_DH_CS1"/>
</dbReference>
<keyword evidence="2 5" id="KW-0479">Metal-binding</keyword>
<proteinExistence type="inferred from homology"/>
<dbReference type="Gene3D" id="3.90.180.10">
    <property type="entry name" value="Medium-chain alcohol dehydrogenases, catalytic domain"/>
    <property type="match status" value="1"/>
</dbReference>
<evidence type="ECO:0000259" key="6">
    <source>
        <dbReference type="SMART" id="SM00829"/>
    </source>
</evidence>
<comment type="cofactor">
    <cofactor evidence="1 5">
        <name>Zn(2+)</name>
        <dbReference type="ChEBI" id="CHEBI:29105"/>
    </cofactor>
</comment>
<accession>A0A146G6S9</accession>
<dbReference type="STRING" id="690879.TSACC_21855"/>
<dbReference type="InterPro" id="IPR036291">
    <property type="entry name" value="NAD(P)-bd_dom_sf"/>
</dbReference>
<keyword evidence="3 5" id="KW-0862">Zinc</keyword>
<dbReference type="AlphaFoldDB" id="A0A146G6S9"/>
<dbReference type="FunFam" id="3.40.50.720:FF:000022">
    <property type="entry name" value="Cinnamyl alcohol dehydrogenase"/>
    <property type="match status" value="1"/>
</dbReference>
<dbReference type="InterPro" id="IPR013154">
    <property type="entry name" value="ADH-like_N"/>
</dbReference>
<keyword evidence="8" id="KW-1185">Reference proteome</keyword>
<sequence>MANTNVRAYAAQDAASTLAPFPINRRDPGPLDVEIDILYCGVCHSDLHQARNEWHNTIYPCVPGHEIVGRVVRVGEKVTKFKAGDLSAVGCMVDSCRECPSCKSGLEQYCQNIATFTYNSEDHHLGGPTFGGYSDRIVVDQDFVLRVPEGLDLAATAPLLCAGITTYSPLRHWKVGPGQKVGIVGLGGLGHMGVKFAHAFGAHVVLFTTSPGKIEDGLRLGADEVVVSKDADAMAKHTASFDFILDTVSAQHDINAYLSLVKLDGTLTLVGVPEHPLPVAAFNVIMPRRNFAGSGIGGIAETQEMLDFCAEKGITSDIEIIPIQKVNEAWERLLKQDVRYRFVIDMASLKA</sequence>
<feature type="domain" description="Enoyl reductase (ER)" evidence="6">
    <location>
        <begin position="13"/>
        <end position="344"/>
    </location>
</feature>
<dbReference type="GO" id="GO:0008106">
    <property type="term" value="F:alcohol dehydrogenase (NADP+) activity"/>
    <property type="evidence" value="ECO:0007669"/>
    <property type="project" value="UniProtKB-ARBA"/>
</dbReference>
<dbReference type="InterPro" id="IPR020843">
    <property type="entry name" value="ER"/>
</dbReference>
<dbReference type="CDD" id="cd05283">
    <property type="entry name" value="CAD1"/>
    <property type="match status" value="1"/>
</dbReference>
<dbReference type="InterPro" id="IPR047109">
    <property type="entry name" value="CAD-like"/>
</dbReference>
<name>A0A146G6S9_TERSA</name>
<dbReference type="SMART" id="SM00829">
    <property type="entry name" value="PKS_ER"/>
    <property type="match status" value="1"/>
</dbReference>
<dbReference type="PROSITE" id="PS00059">
    <property type="entry name" value="ADH_ZINC"/>
    <property type="match status" value="1"/>
</dbReference>
<evidence type="ECO:0000256" key="2">
    <source>
        <dbReference type="ARBA" id="ARBA00022723"/>
    </source>
</evidence>
<dbReference type="PROSITE" id="PS00065">
    <property type="entry name" value="D_2_HYDROXYACID_DH_1"/>
    <property type="match status" value="1"/>
</dbReference>
<reference evidence="8" key="1">
    <citation type="journal article" date="2017" name="Genome Announc.">
        <title>Draft Genome Sequence of Terrimicrobium sacchariphilum NM-5T, a Facultative Anaerobic Soil Bacterium of the Class Spartobacteria.</title>
        <authorList>
            <person name="Qiu Y.L."/>
            <person name="Tourlousse D.M."/>
            <person name="Matsuura N."/>
            <person name="Ohashi A."/>
            <person name="Sekiguchi Y."/>
        </authorList>
    </citation>
    <scope>NUCLEOTIDE SEQUENCE [LARGE SCALE GENOMIC DNA]</scope>
    <source>
        <strain evidence="8">NM-5</strain>
    </source>
</reference>
<evidence type="ECO:0000256" key="1">
    <source>
        <dbReference type="ARBA" id="ARBA00001947"/>
    </source>
</evidence>
<dbReference type="RefSeq" id="WP_075079169.1">
    <property type="nucleotide sequence ID" value="NZ_BDCO01000002.1"/>
</dbReference>
<dbReference type="GO" id="GO:0008270">
    <property type="term" value="F:zinc ion binding"/>
    <property type="evidence" value="ECO:0007669"/>
    <property type="project" value="InterPro"/>
</dbReference>
<dbReference type="OrthoDB" id="9806940at2"/>
<dbReference type="Gene3D" id="3.40.50.720">
    <property type="entry name" value="NAD(P)-binding Rossmann-like Domain"/>
    <property type="match status" value="1"/>
</dbReference>
<dbReference type="SUPFAM" id="SSF51735">
    <property type="entry name" value="NAD(P)-binding Rossmann-fold domains"/>
    <property type="match status" value="1"/>
</dbReference>
<dbReference type="SUPFAM" id="SSF50129">
    <property type="entry name" value="GroES-like"/>
    <property type="match status" value="1"/>
</dbReference>
<evidence type="ECO:0000256" key="4">
    <source>
        <dbReference type="ARBA" id="ARBA00023002"/>
    </source>
</evidence>
<gene>
    <name evidence="7" type="ORF">TSACC_21855</name>
</gene>
<comment type="caution">
    <text evidence="7">The sequence shown here is derived from an EMBL/GenBank/DDBJ whole genome shotgun (WGS) entry which is preliminary data.</text>
</comment>
<dbReference type="InterPro" id="IPR013149">
    <property type="entry name" value="ADH-like_C"/>
</dbReference>